<dbReference type="InterPro" id="IPR000034">
    <property type="entry name" value="Laminin_IV"/>
</dbReference>
<dbReference type="Gene3D" id="2.10.25.10">
    <property type="entry name" value="Laminin"/>
    <property type="match status" value="15"/>
</dbReference>
<dbReference type="Pfam" id="PF00052">
    <property type="entry name" value="Laminin_B"/>
    <property type="match status" value="2"/>
</dbReference>
<feature type="domain" description="Laminin EGF-like" evidence="15">
    <location>
        <begin position="1810"/>
        <end position="1857"/>
    </location>
</feature>
<accession>A0ABM3J0Q4</accession>
<dbReference type="Pfam" id="PF02210">
    <property type="entry name" value="Laminin_G_2"/>
    <property type="match status" value="5"/>
</dbReference>
<feature type="domain" description="Laminin G" evidence="14">
    <location>
        <begin position="2726"/>
        <end position="2914"/>
    </location>
</feature>
<feature type="compositionally biased region" description="Basic residues" evidence="13">
    <location>
        <begin position="140"/>
        <end position="156"/>
    </location>
</feature>
<feature type="disulfide bond" evidence="11">
    <location>
        <begin position="1434"/>
        <end position="1446"/>
    </location>
</feature>
<evidence type="ECO:0000256" key="5">
    <source>
        <dbReference type="ARBA" id="ARBA00022737"/>
    </source>
</evidence>
<dbReference type="InterPro" id="IPR002049">
    <property type="entry name" value="LE_dom"/>
</dbReference>
<feature type="domain" description="Laminin EGF-like" evidence="15">
    <location>
        <begin position="1858"/>
        <end position="1912"/>
    </location>
</feature>
<feature type="disulfide bond" evidence="11">
    <location>
        <begin position="1311"/>
        <end position="1320"/>
    </location>
</feature>
<evidence type="ECO:0000256" key="10">
    <source>
        <dbReference type="PROSITE-ProRule" id="PRU00122"/>
    </source>
</evidence>
<feature type="domain" description="Laminin EGF-like" evidence="15">
    <location>
        <begin position="681"/>
        <end position="724"/>
    </location>
</feature>
<feature type="domain" description="Laminin IV type A" evidence="16">
    <location>
        <begin position="1575"/>
        <end position="1767"/>
    </location>
</feature>
<keyword evidence="8" id="KW-0325">Glycoprotein</keyword>
<dbReference type="SMART" id="SM00181">
    <property type="entry name" value="EGF"/>
    <property type="match status" value="11"/>
</dbReference>
<feature type="domain" description="Laminin EGF-like" evidence="15">
    <location>
        <begin position="1290"/>
        <end position="1338"/>
    </location>
</feature>
<dbReference type="PANTHER" id="PTHR10574:SF445">
    <property type="entry name" value="LAMININ SUBUNIT ALPHA 3"/>
    <property type="match status" value="1"/>
</dbReference>
<feature type="disulfide bond" evidence="11">
    <location>
        <begin position="1829"/>
        <end position="1838"/>
    </location>
</feature>
<feature type="compositionally biased region" description="Basic residues" evidence="13">
    <location>
        <begin position="164"/>
        <end position="176"/>
    </location>
</feature>
<evidence type="ECO:0000256" key="11">
    <source>
        <dbReference type="PROSITE-ProRule" id="PRU00460"/>
    </source>
</evidence>
<dbReference type="GeneID" id="105232483"/>
<organism evidence="18 21">
    <name type="scientific">Bactrocera dorsalis</name>
    <name type="common">Oriental fruit fly</name>
    <name type="synonym">Dacus dorsalis</name>
    <dbReference type="NCBI Taxonomy" id="27457"/>
    <lineage>
        <taxon>Eukaryota</taxon>
        <taxon>Metazoa</taxon>
        <taxon>Ecdysozoa</taxon>
        <taxon>Arthropoda</taxon>
        <taxon>Hexapoda</taxon>
        <taxon>Insecta</taxon>
        <taxon>Pterygota</taxon>
        <taxon>Neoptera</taxon>
        <taxon>Endopterygota</taxon>
        <taxon>Diptera</taxon>
        <taxon>Brachycera</taxon>
        <taxon>Muscomorpha</taxon>
        <taxon>Tephritoidea</taxon>
        <taxon>Tephritidae</taxon>
        <taxon>Bactrocera</taxon>
        <taxon>Bactrocera</taxon>
    </lineage>
</organism>
<evidence type="ECO:0000313" key="18">
    <source>
        <dbReference type="Proteomes" id="UP001652620"/>
    </source>
</evidence>
<dbReference type="Proteomes" id="UP001652620">
    <property type="component" value="Chromosome 1"/>
</dbReference>
<keyword evidence="18" id="KW-1185">Reference proteome</keyword>
<dbReference type="InterPro" id="IPR001791">
    <property type="entry name" value="Laminin_G"/>
</dbReference>
<dbReference type="RefSeq" id="XP_049302811.1">
    <property type="nucleotide sequence ID" value="XM_049446854.1"/>
</dbReference>
<evidence type="ECO:0000259" key="17">
    <source>
        <dbReference type="PROSITE" id="PS51117"/>
    </source>
</evidence>
<feature type="disulfide bond" evidence="11">
    <location>
        <begin position="1261"/>
        <end position="1270"/>
    </location>
</feature>
<gene>
    <name evidence="19 20 21" type="primary">LOC105232483</name>
</gene>
<feature type="domain" description="Laminin EGF-like" evidence="15">
    <location>
        <begin position="1026"/>
        <end position="1075"/>
    </location>
</feature>
<evidence type="ECO:0000256" key="3">
    <source>
        <dbReference type="ARBA" id="ARBA00022530"/>
    </source>
</evidence>
<keyword evidence="3" id="KW-0272">Extracellular matrix</keyword>
<feature type="region of interest" description="Disordered" evidence="13">
    <location>
        <begin position="234"/>
        <end position="285"/>
    </location>
</feature>
<dbReference type="PROSITE" id="PS01248">
    <property type="entry name" value="EGF_LAM_1"/>
    <property type="match status" value="6"/>
</dbReference>
<feature type="disulfide bond" evidence="11">
    <location>
        <begin position="1290"/>
        <end position="1302"/>
    </location>
</feature>
<feature type="disulfide bond" evidence="11">
    <location>
        <begin position="1192"/>
        <end position="1204"/>
    </location>
</feature>
<keyword evidence="4" id="KW-0732">Signal</keyword>
<feature type="disulfide bond" evidence="11">
    <location>
        <begin position="1841"/>
        <end position="1855"/>
    </location>
</feature>
<reference evidence="18 19" key="1">
    <citation type="submission" date="2025-05" db="UniProtKB">
        <authorList>
            <consortium name="RefSeq"/>
        </authorList>
    </citation>
    <scope>NUCLEOTIDE SEQUENCE [LARGE SCALE GENOMIC DNA]</scope>
    <source>
        <tissue evidence="19 20">Adult</tissue>
    </source>
</reference>
<protein>
    <submittedName>
        <fullName evidence="19 20">Laminin subunit alpha-1 isoform X1</fullName>
    </submittedName>
</protein>
<proteinExistence type="predicted"/>
<feature type="disulfide bond" evidence="11">
    <location>
        <begin position="1045"/>
        <end position="1054"/>
    </location>
</feature>
<feature type="domain" description="Laminin EGF-like" evidence="15">
    <location>
        <begin position="1480"/>
        <end position="1534"/>
    </location>
</feature>
<feature type="compositionally biased region" description="Low complexity" evidence="13">
    <location>
        <begin position="128"/>
        <end position="139"/>
    </location>
</feature>
<evidence type="ECO:0000259" key="16">
    <source>
        <dbReference type="PROSITE" id="PS51115"/>
    </source>
</evidence>
<feature type="disulfide bond" evidence="11">
    <location>
        <begin position="744"/>
        <end position="753"/>
    </location>
</feature>
<evidence type="ECO:0000313" key="19">
    <source>
        <dbReference type="RefSeq" id="XP_049302811.1"/>
    </source>
</evidence>
<evidence type="ECO:0000313" key="21">
    <source>
        <dbReference type="RefSeq" id="XP_049302813.1"/>
    </source>
</evidence>
<feature type="disulfide bond" evidence="11">
    <location>
        <begin position="1505"/>
        <end position="1514"/>
    </location>
</feature>
<feature type="disulfide bond" evidence="11">
    <location>
        <begin position="1194"/>
        <end position="1211"/>
    </location>
</feature>
<evidence type="ECO:0000256" key="9">
    <source>
        <dbReference type="ARBA" id="ARBA00023292"/>
    </source>
</evidence>
<keyword evidence="7 11" id="KW-1015">Disulfide bond</keyword>
<evidence type="ECO:0000256" key="6">
    <source>
        <dbReference type="ARBA" id="ARBA00022869"/>
    </source>
</evidence>
<feature type="domain" description="Laminin IV type A" evidence="16">
    <location>
        <begin position="794"/>
        <end position="988"/>
    </location>
</feature>
<feature type="domain" description="Laminin EGF-like" evidence="15">
    <location>
        <begin position="1192"/>
        <end position="1238"/>
    </location>
</feature>
<sequence length="3516" mass="391933">MLKFQKNTKIKMLPLTKTKPLLTKMHPSTSKNNSHRTENKPPRWSLLLSCLILLGVSCNNHITSAQAATTNTHKQFAHQQLHSLAPAQLLREYAETSLPLNTSRAANDESSVEALLARSHVAAKKLQRQQPELTQQHRQQQQHRAQKRKKQHKQHRRQEELQPHKSHKHEKSRKQREQHAPQATQTHRATHRKTKSGLPIESNINRDEFVADNIALADATNTVAATKAATSAFAVSTNKRATAPQQQQQKKKNGRNGMANGVAGGGGGGGNNNSGGGGRNGHGIRDVGRQKLHRNVLRMLNSQSDSQADAGLYPPLFNVAPRAHITVNATCGQSGREEYCKLVDAYPHKKWATQCGICNVQSSDVAKQRPIEAVISNTNFDERWWQSPTLQYGRHFEYVTITLDLRQIYQVFFVMLKSANSPRPASWVLEKSLDGFTYEPWQYFGLSDADCQRRYGLAGQNGKYVFENDTEVICTTQFSKALPLENGELHVSLLKNRPGAMDQSEELMNFITARYIRIRLQGMHTTANLDNSVDWLLDAQSLEKRSFYSLKQIRVSARLDCHGHADKTVELAEKRAAELEYAQLASTLQCVCQHNTCGADCGECCALYQDKPFRNGTAREPNECALCQCNGHAESCIYDAFLDRGICQQCQNNTAGNECEFCVNGHYRAINETLATPCLRCECDGRGAAGTCDPVSGQCHCREGFQGARCDECASGYYGDECRRCECDVRGTIPDTECAGVCKCKAHVTGDSCADCLPGYYDLSAEHPDGCAPCWCSGVGLSCSSAVLQTLAFETLNDWKVTDMTRSQVVAATVDHDTNYLVYNMDDLNDVEAIYWQAPQGYLGNRLTSYGSRLTIQINWVTIRGDTSGKPTAGPDIILFGRNGLKIAHGDTTYTHGSAATINITLEESGWYHVPPAVRDIKTRLRRTEYHGSAVTHAQMLSVLSALDALLVRGTFHTDQVETSLERVIIYSGGTELGAAKASTRVEQCVCPIGYSGLSCESCDFGFIRIWENATDHQLVAKCIPCPCNGHSNSCDLQSGGCGNCMHNTYGERCERCKVGYYGNPLQGTEHDCKRCACPLLADSNNFSPSCQLKTYSIMDLNPIYGVVENSEYICTQCPPGYTGDHCEMCDDGYYGNPTELGSQCRPCDCNGGPCDVFTGQCIICDGNTEGWRCERCKLGYWGDPSAGCEPCDCYIDGSDSDYCDSTNGQCLCKPRFAGQKCDECDAGFANVDLKCLPCNCNPFGAEDIDFCDPDSGQCQCKPGVTGLKCDECAEGHFGLKEESDGCEECQCSPIGAIAGSCDKRTGQCACLANVTGRRCDKCKSGHWNLTQGVGCHDCRCDPAGSRSHECNPWTGQCDCKIGVGGQHCNECTDGFYGFSSDGCQRCKQCAGEGQVCDPLNGRCICPPNSRGLGCAQCVAGTWGWQPRLGCRNCACDRIGSIGQLCESLNGQCQCREGYAGRQCDTCAIGYFGYPECRRCNCNVDGSFVHADGSITCDANGQCPCKALVVGLKCDTCMKSTFGLSALNPEGCTRCFCFGRSSECVQSEWSWGHIRMAEARNLSVQYIRPQYVTNTEYEYIVVVQMAGAKSYREDAEIHLLNDLNLIPRSTGNVSIGAYTNFFHPLYFQLPPQFYGDRTSSYGGHLYFTLLIEGANRPLERNVLSRFPLVQIHSHKKLVLDYYEYENYEYALNVTYKVPLHESEWKFHHNSQTVDRATLMAALQNVRHIFVRASAFADFTEVVLSNVHMDSAIYVYGSTNMIAKGVEHCKCPKRYDGLSCQDPGKGFYRYRNVTEIDTVFIEDLIGRVVPCHCNGRSNECQRETGICLNCRDNTGGGHCEQCADGYYGDPNSPYGCQSCPCPETSRNFAKGCNVWQGEVSCVCKPGYTGKLCDQCRTGYFGNPLAYPNSTCQPCNCNLDGSTNDDCDSQTGQCQCRPGVTGLKCDRCIAERSHLEDRGCRICDNCTLLLLDYIELISNKLRRGLHNMDMTGIPAPYLKVDDYERDYNTLQIHYEDYTNARKLLGSYDVNELLKIDSHAENNKFQSRKALATATKRKEAVSQLRNDVTTLYVDIGALRPDILQYIFTLNNYGKSEQHMSLPMALEQARFYLASIRQHEETVKNIRNSTQCAWHFYYHFGNASDAAFDQEARVEMFWRDLNQSNVRISDMRLHVDRTVEMQSEIEDTLEHVLNLRNHVAEDYSKINELGADVMDYLNQSLIPRTNLLVEQNWAQQEQLTGVTDTIDRLYEQLNISMDDSEGLQREVRKHWLPKAQKHADRLMERSNEYARQFQPTRNGAKIALLASSAHKNISDAIDAARRASLEAKARVWEAQRRLYPDDGGSVIERAEVSLNKSRALQKEALAEMERTNALKQKLQIHEDKVDSIKTTIYDAGTRTNNVSAHLHAAANNSARRLALESIDLAKNISNEMRHELQKARRLHEEILKLREKFAILEPDWEIKLGRAEENISLTKTNIRLANISLSYVEEQAQKEKAKFDEWNNTMSSQVQELRDIIAKARHAAEGIKISLESLNPKCSRTYLPTLYGLSTSNTIKISFALPNRNGNSPLLHIQGSDGRYIALELYKRHVRLVWNLGGTTTIITHPLEVQTRDPKYDDAWYHVEANRTLNIGSLLVRRMNNYGALVPGQAVTGNTDAGYTRFFQTPNERIHLGGYPSDMSQKEMQQSAGLNVVVHNVEVDNRPLGIWNFITSEGRCGGAITGAQESTSTSIARHFNGVGYAEVKKSRLRSYRMNLFALQMTFKTLDENALLFLAVDDKNNRSVSVTLSRGRIMFRIDYGDEAKLEINTTNKYNTGKWVKIEAAREFVPRRGTENGILRVDNERTITGSPTVPIKSHMLPDLSKPIYYLGGVPPGFKSGTSKAPGADNPFLGCMKDVQVNRETYDPLEGSTHFGVEPSCKEVITKAGFTGQGYIELPSQSLRKRANTGFVFRTLQSDCLLLLSAYPPEVAEDYDDKDIKGNYSISLIDGHLQVWINSGRSLLKIISNNTLNDGEFHVVNLIKTGRKFELMVDDELQDTKSLTGAPTLVSMPRDAGGLYIGGAPPYEEFTPLAPTFIKLEGAIRDVVFNNHTVNLNQAVAFSNVQIGRNGPPMGTVNGLIDVLLKTEPMIGKSFTASPEGCLRVGSYSYEPSAFKFGDVTHSYAQLQVPQRNFWQRNFHISFGFRSFYPNGLIFLAPGSKEKHKHYVALLLKNGQLLLIVRGRRREELKLTAKLDDGEWHHVTILCQERKVTMSVEIGQTDQKTSAQMKVPKKIAATNVLYVGGLPEKVPKLPTELLQRLEAFKGCLRGMSINNSTQDLARPGKHLHVGQCFPKVEKGAYFPGDAYAIYKRNFHVGKYLEFELDFRTSELFGILLSISEPSGFPALSLELNNGNIIFSTDLGDGMPFRVQSELPSKYALCDNKWHNISALYDYEHITLRIDQMATTKARSTQQRNNSKVQTKSALYIGGLPEVAPSGTLLARENFKGCIRNVSIRQERRDWIDMDELHNVLLSECLVTGVDN</sequence>
<dbReference type="SMART" id="SM00281">
    <property type="entry name" value="LamB"/>
    <property type="match status" value="2"/>
</dbReference>
<name>A0ABM3J0Q4_BACDO</name>
<feature type="disulfide bond" evidence="11">
    <location>
        <begin position="1455"/>
        <end position="1464"/>
    </location>
</feature>
<feature type="region of interest" description="Disordered" evidence="13">
    <location>
        <begin position="123"/>
        <end position="201"/>
    </location>
</feature>
<dbReference type="PROSITE" id="PS51117">
    <property type="entry name" value="LAMININ_NTER"/>
    <property type="match status" value="1"/>
</dbReference>
<dbReference type="InterPro" id="IPR056863">
    <property type="entry name" value="LMN_ATRN_NET-like_EGF"/>
</dbReference>
<feature type="domain" description="Laminin G" evidence="14">
    <location>
        <begin position="2526"/>
        <end position="2712"/>
    </location>
</feature>
<feature type="coiled-coil region" evidence="12">
    <location>
        <begin position="2418"/>
        <end position="2448"/>
    </location>
</feature>
<feature type="domain" description="Laminin EGF-like" evidence="15">
    <location>
        <begin position="1913"/>
        <end position="1960"/>
    </location>
</feature>
<feature type="disulfide bond" evidence="10">
    <location>
        <begin position="3482"/>
        <end position="3509"/>
    </location>
</feature>
<dbReference type="Pfam" id="PF24973">
    <property type="entry name" value="EGF_LMN_ATRN"/>
    <property type="match status" value="3"/>
</dbReference>
<keyword evidence="6" id="KW-0084">Basement membrane</keyword>
<evidence type="ECO:0000256" key="4">
    <source>
        <dbReference type="ARBA" id="ARBA00022729"/>
    </source>
</evidence>
<dbReference type="RefSeq" id="XP_049302812.1">
    <property type="nucleotide sequence ID" value="XM_049446855.1"/>
</dbReference>
<feature type="disulfide bond" evidence="11">
    <location>
        <begin position="1360"/>
        <end position="1369"/>
    </location>
</feature>
<evidence type="ECO:0000256" key="1">
    <source>
        <dbReference type="ARBA" id="ARBA00004302"/>
    </source>
</evidence>
<feature type="disulfide bond" evidence="11">
    <location>
        <begin position="1273"/>
        <end position="1287"/>
    </location>
</feature>
<feature type="domain" description="Laminin EGF-like" evidence="15">
    <location>
        <begin position="1148"/>
        <end position="1191"/>
    </location>
</feature>
<evidence type="ECO:0000256" key="7">
    <source>
        <dbReference type="ARBA" id="ARBA00023157"/>
    </source>
</evidence>
<dbReference type="SMART" id="SM00180">
    <property type="entry name" value="EGF_Lam"/>
    <property type="match status" value="17"/>
</dbReference>
<dbReference type="SUPFAM" id="SSF49899">
    <property type="entry name" value="Concanavalin A-like lectins/glucanases"/>
    <property type="match status" value="5"/>
</dbReference>
<evidence type="ECO:0000256" key="2">
    <source>
        <dbReference type="ARBA" id="ARBA00022525"/>
    </source>
</evidence>
<keyword evidence="12" id="KW-0175">Coiled coil</keyword>
<feature type="disulfide bond" evidence="11">
    <location>
        <begin position="701"/>
        <end position="710"/>
    </location>
</feature>
<dbReference type="Pfam" id="PF00053">
    <property type="entry name" value="EGF_laminin"/>
    <property type="match status" value="12"/>
</dbReference>
<dbReference type="RefSeq" id="XP_049302813.1">
    <property type="nucleotide sequence ID" value="XM_049446856.1"/>
</dbReference>
<comment type="subcellular location">
    <subcellularLocation>
        <location evidence="1">Secreted</location>
        <location evidence="1">Extracellular space</location>
        <location evidence="1">Extracellular matrix</location>
        <location evidence="1">Basement membrane</location>
    </subcellularLocation>
</comment>
<dbReference type="InterPro" id="IPR008211">
    <property type="entry name" value="Laminin_N"/>
</dbReference>
<feature type="domain" description="Laminin G" evidence="14">
    <location>
        <begin position="3147"/>
        <end position="3325"/>
    </location>
</feature>
<keyword evidence="2" id="KW-0964">Secreted</keyword>
<comment type="caution">
    <text evidence="11">Lacks conserved residue(s) required for the propagation of feature annotation.</text>
</comment>
<keyword evidence="9 11" id="KW-0424">Laminin EGF-like domain</keyword>
<feature type="disulfide bond" evidence="11">
    <location>
        <begin position="1165"/>
        <end position="1174"/>
    </location>
</feature>
<dbReference type="InterPro" id="IPR050440">
    <property type="entry name" value="Laminin/Netrin_ECM"/>
</dbReference>
<evidence type="ECO:0000256" key="12">
    <source>
        <dbReference type="SAM" id="Coils"/>
    </source>
</evidence>
<dbReference type="PRINTS" id="PR00011">
    <property type="entry name" value="EGFLAMININ"/>
</dbReference>
<feature type="disulfide bond" evidence="11">
    <location>
        <begin position="1339"/>
        <end position="1351"/>
    </location>
</feature>
<feature type="disulfide bond" evidence="11">
    <location>
        <begin position="1213"/>
        <end position="1222"/>
    </location>
</feature>
<dbReference type="InterPro" id="IPR013320">
    <property type="entry name" value="ConA-like_dom_sf"/>
</dbReference>
<feature type="disulfide bond" evidence="11">
    <location>
        <begin position="1436"/>
        <end position="1453"/>
    </location>
</feature>
<feature type="disulfide bond" evidence="11">
    <location>
        <begin position="1913"/>
        <end position="1925"/>
    </location>
</feature>
<dbReference type="Pfam" id="PF00055">
    <property type="entry name" value="Laminin_N"/>
    <property type="match status" value="1"/>
</dbReference>
<evidence type="ECO:0000259" key="15">
    <source>
        <dbReference type="PROSITE" id="PS50027"/>
    </source>
</evidence>
<dbReference type="InterPro" id="IPR000742">
    <property type="entry name" value="EGF"/>
</dbReference>
<feature type="disulfide bond" evidence="11">
    <location>
        <begin position="1292"/>
        <end position="1309"/>
    </location>
</feature>
<dbReference type="PANTHER" id="PTHR10574">
    <property type="entry name" value="NETRIN/LAMININ-RELATED"/>
    <property type="match status" value="1"/>
</dbReference>
<feature type="domain" description="Laminin EGF-like" evidence="15">
    <location>
        <begin position="725"/>
        <end position="773"/>
    </location>
</feature>
<feature type="disulfide bond" evidence="11">
    <location>
        <begin position="1341"/>
        <end position="1358"/>
    </location>
</feature>
<keyword evidence="5" id="KW-0677">Repeat</keyword>
<dbReference type="CDD" id="cd00110">
    <property type="entry name" value="LamG"/>
    <property type="match status" value="5"/>
</dbReference>
<evidence type="ECO:0000313" key="20">
    <source>
        <dbReference type="RefSeq" id="XP_049302812.1"/>
    </source>
</evidence>
<evidence type="ECO:0000256" key="8">
    <source>
        <dbReference type="ARBA" id="ARBA00023180"/>
    </source>
</evidence>
<feature type="domain" description="Laminin EGF-like" evidence="15">
    <location>
        <begin position="1339"/>
        <end position="1386"/>
    </location>
</feature>
<dbReference type="PROSITE" id="PS51115">
    <property type="entry name" value="LAMININ_IVA"/>
    <property type="match status" value="2"/>
</dbReference>
<evidence type="ECO:0000259" key="14">
    <source>
        <dbReference type="PROSITE" id="PS50025"/>
    </source>
</evidence>
<dbReference type="Gene3D" id="2.60.120.260">
    <property type="entry name" value="Galactose-binding domain-like"/>
    <property type="match status" value="1"/>
</dbReference>
<evidence type="ECO:0000256" key="13">
    <source>
        <dbReference type="SAM" id="MobiDB-lite"/>
    </source>
</evidence>
<feature type="domain" description="Laminin N-terminal" evidence="17">
    <location>
        <begin position="308"/>
        <end position="558"/>
    </location>
</feature>
<feature type="domain" description="Laminin EGF-like" evidence="15">
    <location>
        <begin position="1434"/>
        <end position="1479"/>
    </location>
</feature>
<dbReference type="PROSITE" id="PS50027">
    <property type="entry name" value="EGF_LAM_2"/>
    <property type="match status" value="13"/>
</dbReference>
<dbReference type="Gene3D" id="2.60.120.200">
    <property type="match status" value="5"/>
</dbReference>
<feature type="domain" description="Laminin G" evidence="14">
    <location>
        <begin position="3330"/>
        <end position="3509"/>
    </location>
</feature>
<dbReference type="SMART" id="SM00282">
    <property type="entry name" value="LamG"/>
    <property type="match status" value="5"/>
</dbReference>
<feature type="disulfide bond" evidence="11">
    <location>
        <begin position="1934"/>
        <end position="1943"/>
    </location>
</feature>
<dbReference type="SUPFAM" id="SSF57196">
    <property type="entry name" value="EGF/Laminin"/>
    <property type="match status" value="14"/>
</dbReference>
<feature type="disulfide bond" evidence="11">
    <location>
        <begin position="1915"/>
        <end position="1932"/>
    </location>
</feature>
<feature type="compositionally biased region" description="Gly residues" evidence="13">
    <location>
        <begin position="262"/>
        <end position="281"/>
    </location>
</feature>
<dbReference type="Gene3D" id="2.170.300.10">
    <property type="entry name" value="Tie2 ligand-binding domain superfamily"/>
    <property type="match status" value="1"/>
</dbReference>
<dbReference type="SMART" id="SM00136">
    <property type="entry name" value="LamNT"/>
    <property type="match status" value="1"/>
</dbReference>
<feature type="disulfide bond" evidence="11">
    <location>
        <begin position="1882"/>
        <end position="1891"/>
    </location>
</feature>
<dbReference type="CDD" id="cd00055">
    <property type="entry name" value="EGF_Lam"/>
    <property type="match status" value="16"/>
</dbReference>
<feature type="domain" description="Laminin EGF-like" evidence="15">
    <location>
        <begin position="1239"/>
        <end position="1289"/>
    </location>
</feature>
<dbReference type="PROSITE" id="PS50025">
    <property type="entry name" value="LAM_G_DOMAIN"/>
    <property type="match status" value="5"/>
</dbReference>
<feature type="domain" description="Laminin G" evidence="14">
    <location>
        <begin position="2918"/>
        <end position="3135"/>
    </location>
</feature>